<reference evidence="1" key="1">
    <citation type="submission" date="2021-03" db="EMBL/GenBank/DDBJ databases">
        <title>Comparative genomics and phylogenomic investigation of the class Geoglossomycetes provide insights into ecological specialization and systematics.</title>
        <authorList>
            <person name="Melie T."/>
            <person name="Pirro S."/>
            <person name="Miller A.N."/>
            <person name="Quandt A."/>
        </authorList>
    </citation>
    <scope>NUCLEOTIDE SEQUENCE</scope>
    <source>
        <strain evidence="1">CAQ_001_2017</strain>
    </source>
</reference>
<sequence length="74" mass="8445">MVCGTRISRLFYSVFSVAAKEHEKFFYNDVGFLLAMTIADNTLFGYESLEDIRAQEIPSGQDELVLRFKDSALE</sequence>
<dbReference type="AlphaFoldDB" id="A0A9P8RSR4"/>
<accession>A0A9P8RSR4</accession>
<evidence type="ECO:0000313" key="1">
    <source>
        <dbReference type="EMBL" id="KAH0565290.1"/>
    </source>
</evidence>
<keyword evidence="2" id="KW-1185">Reference proteome</keyword>
<organism evidence="1 2">
    <name type="scientific">Trichoglossum hirsutum</name>
    <dbReference type="NCBI Taxonomy" id="265104"/>
    <lineage>
        <taxon>Eukaryota</taxon>
        <taxon>Fungi</taxon>
        <taxon>Dikarya</taxon>
        <taxon>Ascomycota</taxon>
        <taxon>Pezizomycotina</taxon>
        <taxon>Geoglossomycetes</taxon>
        <taxon>Geoglossales</taxon>
        <taxon>Geoglossaceae</taxon>
        <taxon>Trichoglossum</taxon>
    </lineage>
</organism>
<evidence type="ECO:0000313" key="2">
    <source>
        <dbReference type="Proteomes" id="UP000750711"/>
    </source>
</evidence>
<proteinExistence type="predicted"/>
<dbReference type="Proteomes" id="UP000750711">
    <property type="component" value="Unassembled WGS sequence"/>
</dbReference>
<name>A0A9P8RSR4_9PEZI</name>
<gene>
    <name evidence="1" type="ORF">GP486_001310</name>
</gene>
<comment type="caution">
    <text evidence="1">The sequence shown here is derived from an EMBL/GenBank/DDBJ whole genome shotgun (WGS) entry which is preliminary data.</text>
</comment>
<protein>
    <submittedName>
        <fullName evidence="1">Uncharacterized protein</fullName>
    </submittedName>
</protein>
<dbReference type="EMBL" id="JAGHQM010000112">
    <property type="protein sequence ID" value="KAH0565290.1"/>
    <property type="molecule type" value="Genomic_DNA"/>
</dbReference>